<keyword evidence="4" id="KW-0812">Transmembrane</keyword>
<dbReference type="InterPro" id="IPR003848">
    <property type="entry name" value="DUF218"/>
</dbReference>
<evidence type="ECO:0000256" key="4">
    <source>
        <dbReference type="ARBA" id="ARBA00022692"/>
    </source>
</evidence>
<dbReference type="RefSeq" id="WP_338238365.1">
    <property type="nucleotide sequence ID" value="NZ_BQKE01000002.1"/>
</dbReference>
<proteinExistence type="predicted"/>
<reference evidence="9 10" key="1">
    <citation type="submission" date="2021-12" db="EMBL/GenBank/DDBJ databases">
        <title>Genome sequencing of bacteria with rrn-lacking chromosome and rrn-plasmid.</title>
        <authorList>
            <person name="Anda M."/>
            <person name="Iwasaki W."/>
        </authorList>
    </citation>
    <scope>NUCLEOTIDE SEQUENCE [LARGE SCALE GENOMIC DNA]</scope>
    <source>
        <strain evidence="9 10">NBRC 15940</strain>
    </source>
</reference>
<gene>
    <name evidence="9" type="ORF">PEDI_37120</name>
</gene>
<dbReference type="PANTHER" id="PTHR30336:SF0">
    <property type="entry name" value="PROTEIN SANA"/>
    <property type="match status" value="1"/>
</dbReference>
<name>A0AAN5AKS6_9BACT</name>
<comment type="function">
    <text evidence="7">Participates in the barrier function of the cell envelope.</text>
</comment>
<protein>
    <recommendedName>
        <fullName evidence="8">DUF218 domain-containing protein</fullName>
    </recommendedName>
</protein>
<evidence type="ECO:0000259" key="8">
    <source>
        <dbReference type="Pfam" id="PF02698"/>
    </source>
</evidence>
<dbReference type="EMBL" id="BQKE01000002">
    <property type="protein sequence ID" value="GJM63160.1"/>
    <property type="molecule type" value="Genomic_DNA"/>
</dbReference>
<keyword evidence="3" id="KW-0997">Cell inner membrane</keyword>
<sequence>MYKALQLIKKIIVVSFFAILLFIAFCEYQVNQKGQACYDDLQAIPANKIGLVLGTAKYHKSGINLYYKSRINATVALYKAGKIQQIIISGDNGSKYYNEPKTFYQDLTKAGIPKEKIFLDFAGFRTLDSVVRCKNVFGQEKVTIISQEFHNERALFLADHFGLEAIAFNASDVPFSYGIKGYFRERLARCKAVLDVYLLNTQPKFLGEPVIIPQTS</sequence>
<accession>A0AAN5AKS6</accession>
<organism evidence="9 10">
    <name type="scientific">Persicobacter diffluens</name>
    <dbReference type="NCBI Taxonomy" id="981"/>
    <lineage>
        <taxon>Bacteria</taxon>
        <taxon>Pseudomonadati</taxon>
        <taxon>Bacteroidota</taxon>
        <taxon>Cytophagia</taxon>
        <taxon>Cytophagales</taxon>
        <taxon>Persicobacteraceae</taxon>
        <taxon>Persicobacter</taxon>
    </lineage>
</organism>
<evidence type="ECO:0000256" key="6">
    <source>
        <dbReference type="ARBA" id="ARBA00023136"/>
    </source>
</evidence>
<dbReference type="GO" id="GO:0005886">
    <property type="term" value="C:plasma membrane"/>
    <property type="evidence" value="ECO:0007669"/>
    <property type="project" value="UniProtKB-SubCell"/>
</dbReference>
<evidence type="ECO:0000313" key="10">
    <source>
        <dbReference type="Proteomes" id="UP001310022"/>
    </source>
</evidence>
<dbReference type="AlphaFoldDB" id="A0AAN5AKS6"/>
<comment type="caution">
    <text evidence="9">The sequence shown here is derived from an EMBL/GenBank/DDBJ whole genome shotgun (WGS) entry which is preliminary data.</text>
</comment>
<dbReference type="CDD" id="cd06259">
    <property type="entry name" value="YdcF-like"/>
    <property type="match status" value="1"/>
</dbReference>
<evidence type="ECO:0000256" key="1">
    <source>
        <dbReference type="ARBA" id="ARBA00004377"/>
    </source>
</evidence>
<comment type="subcellular location">
    <subcellularLocation>
        <location evidence="1">Cell inner membrane</location>
        <topology evidence="1">Single-pass membrane protein</topology>
    </subcellularLocation>
</comment>
<dbReference type="Proteomes" id="UP001310022">
    <property type="component" value="Unassembled WGS sequence"/>
</dbReference>
<keyword evidence="10" id="KW-1185">Reference proteome</keyword>
<keyword evidence="2" id="KW-1003">Cell membrane</keyword>
<evidence type="ECO:0000313" key="9">
    <source>
        <dbReference type="EMBL" id="GJM63160.1"/>
    </source>
</evidence>
<feature type="domain" description="DUF218" evidence="8">
    <location>
        <begin position="51"/>
        <end position="170"/>
    </location>
</feature>
<evidence type="ECO:0000256" key="2">
    <source>
        <dbReference type="ARBA" id="ARBA00022475"/>
    </source>
</evidence>
<evidence type="ECO:0000256" key="7">
    <source>
        <dbReference type="ARBA" id="ARBA00037355"/>
    </source>
</evidence>
<keyword evidence="5" id="KW-1133">Transmembrane helix</keyword>
<dbReference type="Pfam" id="PF02698">
    <property type="entry name" value="DUF218"/>
    <property type="match status" value="1"/>
</dbReference>
<keyword evidence="6" id="KW-0472">Membrane</keyword>
<evidence type="ECO:0000256" key="3">
    <source>
        <dbReference type="ARBA" id="ARBA00022519"/>
    </source>
</evidence>
<evidence type="ECO:0000256" key="5">
    <source>
        <dbReference type="ARBA" id="ARBA00022989"/>
    </source>
</evidence>
<dbReference type="InterPro" id="IPR051599">
    <property type="entry name" value="Cell_Envelope_Assoc"/>
</dbReference>
<dbReference type="PANTHER" id="PTHR30336">
    <property type="entry name" value="INNER MEMBRANE PROTEIN, PROBABLE PERMEASE"/>
    <property type="match status" value="1"/>
</dbReference>